<accession>A0AA39V5R2</accession>
<dbReference type="EMBL" id="JAFEKC020000001">
    <property type="protein sequence ID" value="KAK0517212.1"/>
    <property type="molecule type" value="Genomic_DNA"/>
</dbReference>
<dbReference type="AlphaFoldDB" id="A0AA39V5R2"/>
<evidence type="ECO:0000256" key="1">
    <source>
        <dbReference type="SAM" id="MobiDB-lite"/>
    </source>
</evidence>
<comment type="caution">
    <text evidence="2">The sequence shown here is derived from an EMBL/GenBank/DDBJ whole genome shotgun (WGS) entry which is preliminary data.</text>
</comment>
<feature type="region of interest" description="Disordered" evidence="1">
    <location>
        <begin position="241"/>
        <end position="266"/>
    </location>
</feature>
<sequence length="300" mass="33360">MASTSASGWSSIEAQEYAAAESMLQHSRSARSSSQGLPFRYQSCGTNDQTLSLENFSHMTAGMSGLKLMGEILRMIIEILLAEGPSGKFVFPLRLVSKQLNALATPLLYRDILLNKRTVMLLVSSSASLAPHEVRIVRDIREYTRDVTLTADRVRGYAPNGADPKAESRTLWASMTERARSVKGERWVLRQLVELATTFAEEVVNPTHASPPCTLLKATEPRKRLQSLPDTSRQGFNLSHSAFTATPAGTVHPRSPPDSRSEMQDFSQRVTLQLQHVQNQYHGKGVDVVLRLRRTRAFQP</sequence>
<keyword evidence="3" id="KW-1185">Reference proteome</keyword>
<evidence type="ECO:0000313" key="2">
    <source>
        <dbReference type="EMBL" id="KAK0517212.1"/>
    </source>
</evidence>
<evidence type="ECO:0000313" key="3">
    <source>
        <dbReference type="Proteomes" id="UP001166286"/>
    </source>
</evidence>
<organism evidence="2 3">
    <name type="scientific">Cladonia borealis</name>
    <dbReference type="NCBI Taxonomy" id="184061"/>
    <lineage>
        <taxon>Eukaryota</taxon>
        <taxon>Fungi</taxon>
        <taxon>Dikarya</taxon>
        <taxon>Ascomycota</taxon>
        <taxon>Pezizomycotina</taxon>
        <taxon>Lecanoromycetes</taxon>
        <taxon>OSLEUM clade</taxon>
        <taxon>Lecanoromycetidae</taxon>
        <taxon>Lecanorales</taxon>
        <taxon>Lecanorineae</taxon>
        <taxon>Cladoniaceae</taxon>
        <taxon>Cladonia</taxon>
    </lineage>
</organism>
<protein>
    <submittedName>
        <fullName evidence="2">Uncharacterized protein</fullName>
    </submittedName>
</protein>
<reference evidence="2" key="1">
    <citation type="submission" date="2023-03" db="EMBL/GenBank/DDBJ databases">
        <title>Complete genome of Cladonia borealis.</title>
        <authorList>
            <person name="Park H."/>
        </authorList>
    </citation>
    <scope>NUCLEOTIDE SEQUENCE</scope>
    <source>
        <strain evidence="2">ANT050790</strain>
    </source>
</reference>
<name>A0AA39V5R2_9LECA</name>
<proteinExistence type="predicted"/>
<gene>
    <name evidence="2" type="ORF">JMJ35_000367</name>
</gene>
<dbReference type="Proteomes" id="UP001166286">
    <property type="component" value="Unassembled WGS sequence"/>
</dbReference>